<dbReference type="EMBL" id="BKAU01000001">
    <property type="protein sequence ID" value="GEP94513.1"/>
    <property type="molecule type" value="Genomic_DNA"/>
</dbReference>
<proteinExistence type="predicted"/>
<sequence>MPVPYVCHLVFLELYKRDIKTAIAFFVESDLFSFLLNRRGEFDLVPKVGGEQIVFKDGATISPEGSTWTWEQFFRIFYMEYVKDHRQFLEDQIADRLDAESLVVDLDASADV</sequence>
<dbReference type="Proteomes" id="UP000321436">
    <property type="component" value="Unassembled WGS sequence"/>
</dbReference>
<organism evidence="1 2">
    <name type="scientific">Chitinophaga cymbidii</name>
    <dbReference type="NCBI Taxonomy" id="1096750"/>
    <lineage>
        <taxon>Bacteria</taxon>
        <taxon>Pseudomonadati</taxon>
        <taxon>Bacteroidota</taxon>
        <taxon>Chitinophagia</taxon>
        <taxon>Chitinophagales</taxon>
        <taxon>Chitinophagaceae</taxon>
        <taxon>Chitinophaga</taxon>
    </lineage>
</organism>
<accession>A0A512RFM7</accession>
<reference evidence="1 2" key="1">
    <citation type="submission" date="2019-07" db="EMBL/GenBank/DDBJ databases">
        <title>Whole genome shotgun sequence of Chitinophaga cymbidii NBRC 109752.</title>
        <authorList>
            <person name="Hosoyama A."/>
            <person name="Uohara A."/>
            <person name="Ohji S."/>
            <person name="Ichikawa N."/>
        </authorList>
    </citation>
    <scope>NUCLEOTIDE SEQUENCE [LARGE SCALE GENOMIC DNA]</scope>
    <source>
        <strain evidence="1 2">NBRC 109752</strain>
    </source>
</reference>
<dbReference type="AlphaFoldDB" id="A0A512RFM7"/>
<name>A0A512RFM7_9BACT</name>
<comment type="caution">
    <text evidence="1">The sequence shown here is derived from an EMBL/GenBank/DDBJ whole genome shotgun (WGS) entry which is preliminary data.</text>
</comment>
<gene>
    <name evidence="1" type="ORF">CCY01nite_07730</name>
</gene>
<protein>
    <submittedName>
        <fullName evidence="1">Uncharacterized protein</fullName>
    </submittedName>
</protein>
<evidence type="ECO:0000313" key="2">
    <source>
        <dbReference type="Proteomes" id="UP000321436"/>
    </source>
</evidence>
<evidence type="ECO:0000313" key="1">
    <source>
        <dbReference type="EMBL" id="GEP94513.1"/>
    </source>
</evidence>
<keyword evidence="2" id="KW-1185">Reference proteome</keyword>